<dbReference type="SUPFAM" id="SSF69322">
    <property type="entry name" value="Tricorn protease domain 2"/>
    <property type="match status" value="1"/>
</dbReference>
<comment type="caution">
    <text evidence="4">The sequence shown here is derived from an EMBL/GenBank/DDBJ whole genome shotgun (WGS) entry which is preliminary data.</text>
</comment>
<keyword evidence="5" id="KW-1185">Reference proteome</keyword>
<evidence type="ECO:0000313" key="4">
    <source>
        <dbReference type="EMBL" id="GAA4624856.1"/>
    </source>
</evidence>
<dbReference type="SMART" id="SM00320">
    <property type="entry name" value="WD40"/>
    <property type="match status" value="4"/>
</dbReference>
<dbReference type="PROSITE" id="PS50082">
    <property type="entry name" value="WD_REPEATS_2"/>
    <property type="match status" value="2"/>
</dbReference>
<keyword evidence="1 3" id="KW-0853">WD repeat</keyword>
<accession>A0ABP8U9Z5</accession>
<name>A0ABP8U9Z5_9ACTN</name>
<evidence type="ECO:0000313" key="5">
    <source>
        <dbReference type="Proteomes" id="UP001501442"/>
    </source>
</evidence>
<dbReference type="Proteomes" id="UP001501442">
    <property type="component" value="Unassembled WGS sequence"/>
</dbReference>
<dbReference type="PROSITE" id="PS50294">
    <property type="entry name" value="WD_REPEATS_REGION"/>
    <property type="match status" value="1"/>
</dbReference>
<dbReference type="InterPro" id="IPR001680">
    <property type="entry name" value="WD40_rpt"/>
</dbReference>
<dbReference type="Pfam" id="PF00400">
    <property type="entry name" value="WD40"/>
    <property type="match status" value="1"/>
</dbReference>
<dbReference type="InterPro" id="IPR019775">
    <property type="entry name" value="WD40_repeat_CS"/>
</dbReference>
<dbReference type="InterPro" id="IPR020472">
    <property type="entry name" value="WD40_PAC1"/>
</dbReference>
<evidence type="ECO:0000256" key="3">
    <source>
        <dbReference type="PROSITE-ProRule" id="PRU00221"/>
    </source>
</evidence>
<dbReference type="EMBL" id="BAABHK010000003">
    <property type="protein sequence ID" value="GAA4624856.1"/>
    <property type="molecule type" value="Genomic_DNA"/>
</dbReference>
<proteinExistence type="predicted"/>
<feature type="repeat" description="WD" evidence="3">
    <location>
        <begin position="187"/>
        <end position="209"/>
    </location>
</feature>
<gene>
    <name evidence="4" type="ORF">GCM10023196_026720</name>
</gene>
<dbReference type="PANTHER" id="PTHR44156">
    <property type="entry name" value="SUPERNUMERARY LIMBS, ISOFORM B-RELATED"/>
    <property type="match status" value="1"/>
</dbReference>
<protein>
    <submittedName>
        <fullName evidence="4">Uncharacterized protein</fullName>
    </submittedName>
</protein>
<reference evidence="5" key="1">
    <citation type="journal article" date="2019" name="Int. J. Syst. Evol. Microbiol.">
        <title>The Global Catalogue of Microorganisms (GCM) 10K type strain sequencing project: providing services to taxonomists for standard genome sequencing and annotation.</title>
        <authorList>
            <consortium name="The Broad Institute Genomics Platform"/>
            <consortium name="The Broad Institute Genome Sequencing Center for Infectious Disease"/>
            <person name="Wu L."/>
            <person name="Ma J."/>
        </authorList>
    </citation>
    <scope>NUCLEOTIDE SEQUENCE [LARGE SCALE GENOMIC DNA]</scope>
    <source>
        <strain evidence="5">JCM 17939</strain>
    </source>
</reference>
<keyword evidence="2" id="KW-0677">Repeat</keyword>
<organism evidence="4 5">
    <name type="scientific">Actinoallomurus vinaceus</name>
    <dbReference type="NCBI Taxonomy" id="1080074"/>
    <lineage>
        <taxon>Bacteria</taxon>
        <taxon>Bacillati</taxon>
        <taxon>Actinomycetota</taxon>
        <taxon>Actinomycetes</taxon>
        <taxon>Streptosporangiales</taxon>
        <taxon>Thermomonosporaceae</taxon>
        <taxon>Actinoallomurus</taxon>
    </lineage>
</organism>
<evidence type="ECO:0000256" key="1">
    <source>
        <dbReference type="ARBA" id="ARBA00022574"/>
    </source>
</evidence>
<dbReference type="InterPro" id="IPR015943">
    <property type="entry name" value="WD40/YVTN_repeat-like_dom_sf"/>
</dbReference>
<dbReference type="PROSITE" id="PS00678">
    <property type="entry name" value="WD_REPEATS_1"/>
    <property type="match status" value="1"/>
</dbReference>
<dbReference type="RefSeq" id="WP_345431050.1">
    <property type="nucleotide sequence ID" value="NZ_BAABHK010000003.1"/>
</dbReference>
<dbReference type="PRINTS" id="PR00320">
    <property type="entry name" value="GPROTEINBRPT"/>
</dbReference>
<dbReference type="InterPro" id="IPR053299">
    <property type="entry name" value="ASTRA_WD_repeat"/>
</dbReference>
<evidence type="ECO:0000256" key="2">
    <source>
        <dbReference type="ARBA" id="ARBA00022737"/>
    </source>
</evidence>
<sequence length="342" mass="36725">METPALLLSSRIVSDTPIQDFDIVVVDGRPLVVCADFHGEKVFTWDPADDRWVEHPLDNPFGPDEMEGDCLLEIGAVVLDGRIVVGGGGYRQPFAQWDLETGAVRTYIRDEHGGLAKTSTMALDGRSLFVCGDSSVPARVRLWDASQRDSLIEDEEIDHLADPIELYGHFDSIGGLGSGTLGGRSVVISGGVDGRVMVWDIHDKDPVVQFERAPFAVMGVGLATVDGRSRVVAAGGESVMLGDPGTGAWDEPIGVSGDEDQDDEGIECMDVGVVDGRPIAVTGAKDGTVCVWDLAGRRLLGEPFTEHEREVFAVRITALGGRTVALTAGRDRRMRVWSLGGR</sequence>
<feature type="repeat" description="WD" evidence="3">
    <location>
        <begin position="304"/>
        <end position="342"/>
    </location>
</feature>
<dbReference type="Gene3D" id="2.130.10.10">
    <property type="entry name" value="YVTN repeat-like/Quinoprotein amine dehydrogenase"/>
    <property type="match status" value="2"/>
</dbReference>